<evidence type="ECO:0000313" key="1">
    <source>
        <dbReference type="EMBL" id="GAK95550.1"/>
    </source>
</evidence>
<dbReference type="RefSeq" id="WP_152557349.1">
    <property type="nucleotide sequence ID" value="NZ_BBML01000001.1"/>
</dbReference>
<organism evidence="1 2">
    <name type="scientific">Nonlabens tegetincola</name>
    <dbReference type="NCBI Taxonomy" id="323273"/>
    <lineage>
        <taxon>Bacteria</taxon>
        <taxon>Pseudomonadati</taxon>
        <taxon>Bacteroidota</taxon>
        <taxon>Flavobacteriia</taxon>
        <taxon>Flavobacteriales</taxon>
        <taxon>Flavobacteriaceae</taxon>
        <taxon>Nonlabens</taxon>
    </lineage>
</organism>
<evidence type="ECO:0008006" key="3">
    <source>
        <dbReference type="Google" id="ProtNLM"/>
    </source>
</evidence>
<dbReference type="STRING" id="319236.BST91_00045"/>
<dbReference type="EMBL" id="BBML01000001">
    <property type="protein sequence ID" value="GAK95550.1"/>
    <property type="molecule type" value="Genomic_DNA"/>
</dbReference>
<comment type="caution">
    <text evidence="1">The sequence shown here is derived from an EMBL/GenBank/DDBJ whole genome shotgun (WGS) entry which is preliminary data.</text>
</comment>
<dbReference type="eggNOG" id="COG4775">
    <property type="taxonomic scope" value="Bacteria"/>
</dbReference>
<dbReference type="Pfam" id="PF18939">
    <property type="entry name" value="DUF5686"/>
    <property type="match status" value="1"/>
</dbReference>
<reference evidence="1" key="1">
    <citation type="journal article" date="2014" name="Genome Announc.">
        <title>Draft Genome Sequences of Marine Flavobacterium Nonlabens Strains NR17, NR24, NR27, NR32, NR33, and Ara13.</title>
        <authorList>
            <person name="Nakanishi M."/>
            <person name="Meirelles P."/>
            <person name="Suzuki R."/>
            <person name="Takatani N."/>
            <person name="Mino S."/>
            <person name="Suda W."/>
            <person name="Oshima K."/>
            <person name="Hattori M."/>
            <person name="Ohkuma M."/>
            <person name="Hosokawa M."/>
            <person name="Miyashita K."/>
            <person name="Thompson F.L."/>
            <person name="Niwa A."/>
            <person name="Sawabe T."/>
            <person name="Sawabe T."/>
        </authorList>
    </citation>
    <scope>NUCLEOTIDE SEQUENCE [LARGE SCALE GENOMIC DNA]</scope>
    <source>
        <strain evidence="1">JCM 19294</strain>
    </source>
</reference>
<dbReference type="AlphaFoldDB" id="A0A090PXS4"/>
<keyword evidence="2" id="KW-1185">Reference proteome</keyword>
<dbReference type="InterPro" id="IPR043741">
    <property type="entry name" value="DUF5686"/>
</dbReference>
<evidence type="ECO:0000313" key="2">
    <source>
        <dbReference type="Proteomes" id="UP000029221"/>
    </source>
</evidence>
<name>A0A090PXS4_9FLAO</name>
<sequence length="421" mass="48633">MDEYRDSKEAYTTTQLAQFTNLDSVVTATKINRKLETLDKFKVGYYPVGFFDIDLKYLVKYNDYEAFRLGVGGQSNEKLSERWRLSGYVAYGTKDDRFKYKISAGFRIDEEKNTWLNLYKSEDIAEIGAEKFLTDARVYSLFEPRLINIPTFFKYNSVGASLQQRLFPSLISEISLSRKRITQTTFYEFRPRDNSFTNYTLSEVVIGARYSPVSTFMLTPSGYQEITRGYPILSAQYTQGIKGLYGSNFNYGKLSAKAVYFQPWKDNSFTELQVEGHYGRGDIPLTHLYHAYPNSPTKDELLQRFSVAGRRSFETMYFNEFFSDRLITAQVKHRFPALNIASFLKPEVAFITRAALGSMNNTEEHIGIGFDTLEHGYFESGVELNKLLFGFGLSFSYRYGAYHLPDIEDNLALKFTFYLEL</sequence>
<proteinExistence type="predicted"/>
<accession>A0A090PXS4</accession>
<dbReference type="Proteomes" id="UP000029221">
    <property type="component" value="Unassembled WGS sequence"/>
</dbReference>
<gene>
    <name evidence="1" type="ORF">JCM19294_2332</name>
</gene>
<protein>
    <recommendedName>
        <fullName evidence="3">Haemolysin activator HlyB C-terminal domain-containing protein</fullName>
    </recommendedName>
</protein>